<dbReference type="EMBL" id="JAAXOP010000021">
    <property type="protein sequence ID" value="NKY53830.1"/>
    <property type="molecule type" value="Genomic_DNA"/>
</dbReference>
<organism evidence="1 2">
    <name type="scientific">Nocardia vermiculata</name>
    <dbReference type="NCBI Taxonomy" id="257274"/>
    <lineage>
        <taxon>Bacteria</taxon>
        <taxon>Bacillati</taxon>
        <taxon>Actinomycetota</taxon>
        <taxon>Actinomycetes</taxon>
        <taxon>Mycobacteriales</taxon>
        <taxon>Nocardiaceae</taxon>
        <taxon>Nocardia</taxon>
    </lineage>
</organism>
<proteinExistence type="predicted"/>
<gene>
    <name evidence="1" type="ORF">HGA08_26905</name>
</gene>
<accession>A0A846Y7H9</accession>
<reference evidence="1 2" key="1">
    <citation type="submission" date="2020-04" db="EMBL/GenBank/DDBJ databases">
        <title>MicrobeNet Type strains.</title>
        <authorList>
            <person name="Nicholson A.C."/>
        </authorList>
    </citation>
    <scope>NUCLEOTIDE SEQUENCE [LARGE SCALE GENOMIC DNA]</scope>
    <source>
        <strain evidence="1 2">JCM 12354</strain>
    </source>
</reference>
<comment type="caution">
    <text evidence="1">The sequence shown here is derived from an EMBL/GenBank/DDBJ whole genome shotgun (WGS) entry which is preliminary data.</text>
</comment>
<dbReference type="Gene3D" id="2.30.110.10">
    <property type="entry name" value="Electron Transport, Fmn-binding Protein, Chain A"/>
    <property type="match status" value="1"/>
</dbReference>
<sequence>MVRCERPTLFVSLFVSEECCTVTGHARATDGAPSRVVPLERAEAMRLLEGIGYGRVVFTRDALPAIRPVNHLVDRDGTIIVRTRLTSRLTSSIRADPEVVVAYEADDIDPRTRTGWSVVVTGLARTVTDPARISRYEDLLQSWVAATMDTVVEIEPSLVTGIRLVAVTG</sequence>
<evidence type="ECO:0000313" key="1">
    <source>
        <dbReference type="EMBL" id="NKY53830.1"/>
    </source>
</evidence>
<dbReference type="SUPFAM" id="SSF50475">
    <property type="entry name" value="FMN-binding split barrel"/>
    <property type="match status" value="1"/>
</dbReference>
<dbReference type="Proteomes" id="UP000565711">
    <property type="component" value="Unassembled WGS sequence"/>
</dbReference>
<protein>
    <submittedName>
        <fullName evidence="1">Pyridoxamine 5'-phosphate oxidase family protein</fullName>
    </submittedName>
</protein>
<name>A0A846Y7H9_9NOCA</name>
<dbReference type="Pfam" id="PF12900">
    <property type="entry name" value="Pyridox_ox_2"/>
    <property type="match status" value="1"/>
</dbReference>
<dbReference type="AlphaFoldDB" id="A0A846Y7H9"/>
<dbReference type="InterPro" id="IPR024747">
    <property type="entry name" value="Pyridox_Oxase-rel"/>
</dbReference>
<evidence type="ECO:0000313" key="2">
    <source>
        <dbReference type="Proteomes" id="UP000565711"/>
    </source>
</evidence>
<keyword evidence="2" id="KW-1185">Reference proteome</keyword>
<dbReference type="InterPro" id="IPR012349">
    <property type="entry name" value="Split_barrel_FMN-bd"/>
</dbReference>